<dbReference type="RefSeq" id="WP_153318206.1">
    <property type="nucleotide sequence ID" value="NZ_WISP01000083.1"/>
</dbReference>
<evidence type="ECO:0000313" key="1">
    <source>
        <dbReference type="EMBL" id="MQW04338.1"/>
    </source>
</evidence>
<gene>
    <name evidence="1" type="ORF">GHK45_11180</name>
</gene>
<dbReference type="EMBL" id="WISP01000083">
    <property type="protein sequence ID" value="MQW04338.1"/>
    <property type="molecule type" value="Genomic_DNA"/>
</dbReference>
<dbReference type="AlphaFoldDB" id="A0A6A7ZQJ1"/>
<reference evidence="1" key="1">
    <citation type="journal article" date="2013" name="Genome Biol.">
        <title>Comparative genomics of the core and accessory genomes of 48 Sinorhizobium strains comprising five genospecies.</title>
        <authorList>
            <person name="Sugawara M."/>
            <person name="Epstein B."/>
            <person name="Badgley B.D."/>
            <person name="Unno T."/>
            <person name="Xu L."/>
            <person name="Reese J."/>
            <person name="Gyaneshwar P."/>
            <person name="Denny R."/>
            <person name="Mudge J."/>
            <person name="Bharti A.K."/>
            <person name="Farmer A.D."/>
            <person name="May G.D."/>
            <person name="Woodward J.E."/>
            <person name="Medigue C."/>
            <person name="Vallenet D."/>
            <person name="Lajus A."/>
            <person name="Rouy Z."/>
            <person name="Martinez-Vaz B."/>
            <person name="Tiffin P."/>
            <person name="Young N.D."/>
            <person name="Sadowsky M.J."/>
        </authorList>
    </citation>
    <scope>NUCLEOTIDE SEQUENCE</scope>
    <source>
        <strain evidence="1">M30</strain>
    </source>
</reference>
<protein>
    <submittedName>
        <fullName evidence="1">Uncharacterized protein</fullName>
    </submittedName>
</protein>
<proteinExistence type="predicted"/>
<organism evidence="1">
    <name type="scientific">Rhizobium meliloti</name>
    <name type="common">Ensifer meliloti</name>
    <name type="synonym">Sinorhizobium meliloti</name>
    <dbReference type="NCBI Taxonomy" id="382"/>
    <lineage>
        <taxon>Bacteria</taxon>
        <taxon>Pseudomonadati</taxon>
        <taxon>Pseudomonadota</taxon>
        <taxon>Alphaproteobacteria</taxon>
        <taxon>Hyphomicrobiales</taxon>
        <taxon>Rhizobiaceae</taxon>
        <taxon>Sinorhizobium/Ensifer group</taxon>
        <taxon>Sinorhizobium</taxon>
    </lineage>
</organism>
<name>A0A6A7ZQJ1_RHIML</name>
<accession>A0A6A7ZQJ1</accession>
<comment type="caution">
    <text evidence="1">The sequence shown here is derived from an EMBL/GenBank/DDBJ whole genome shotgun (WGS) entry which is preliminary data.</text>
</comment>
<sequence>MDLPELIEELSHLTAPSRRVDAKLALVAGWQRKATRTKGDVNVIWLFPGEEVNRLPEFTNSLDAALELVGILAPGHLGGFSWGGGGKAQLNDGEIAEGVNPAVALCLAALKARRRNA</sequence>